<dbReference type="PANTHER" id="PTHR15598">
    <property type="entry name" value="ENHANCER OF MRNA-DECAPPING PROTEIN 4"/>
    <property type="match status" value="1"/>
</dbReference>
<keyword evidence="5" id="KW-0812">Transmembrane</keyword>
<keyword evidence="4" id="KW-0677">Repeat</keyword>
<dbReference type="OrthoDB" id="1748351at2759"/>
<comment type="subcellular location">
    <subcellularLocation>
        <location evidence="1">Cytoplasm</location>
    </subcellularLocation>
</comment>
<reference evidence="6 7" key="1">
    <citation type="journal article" date="2018" name="Mol. Plant">
        <title>The genome of Artemisia annua provides insight into the evolution of Asteraceae family and artemisinin biosynthesis.</title>
        <authorList>
            <person name="Shen Q."/>
            <person name="Zhang L."/>
            <person name="Liao Z."/>
            <person name="Wang S."/>
            <person name="Yan T."/>
            <person name="Shi P."/>
            <person name="Liu M."/>
            <person name="Fu X."/>
            <person name="Pan Q."/>
            <person name="Wang Y."/>
            <person name="Lv Z."/>
            <person name="Lu X."/>
            <person name="Zhang F."/>
            <person name="Jiang W."/>
            <person name="Ma Y."/>
            <person name="Chen M."/>
            <person name="Hao X."/>
            <person name="Li L."/>
            <person name="Tang Y."/>
            <person name="Lv G."/>
            <person name="Zhou Y."/>
            <person name="Sun X."/>
            <person name="Brodelius P.E."/>
            <person name="Rose J.K.C."/>
            <person name="Tang K."/>
        </authorList>
    </citation>
    <scope>NUCLEOTIDE SEQUENCE [LARGE SCALE GENOMIC DNA]</scope>
    <source>
        <strain evidence="7">cv. Huhao1</strain>
        <tissue evidence="6">Leaf</tissue>
    </source>
</reference>
<keyword evidence="5" id="KW-0472">Membrane</keyword>
<dbReference type="AlphaFoldDB" id="A0A2U1LZP1"/>
<keyword evidence="2" id="KW-0963">Cytoplasm</keyword>
<dbReference type="Proteomes" id="UP000245207">
    <property type="component" value="Unassembled WGS sequence"/>
</dbReference>
<organism evidence="6 7">
    <name type="scientific">Artemisia annua</name>
    <name type="common">Sweet wormwood</name>
    <dbReference type="NCBI Taxonomy" id="35608"/>
    <lineage>
        <taxon>Eukaryota</taxon>
        <taxon>Viridiplantae</taxon>
        <taxon>Streptophyta</taxon>
        <taxon>Embryophyta</taxon>
        <taxon>Tracheophyta</taxon>
        <taxon>Spermatophyta</taxon>
        <taxon>Magnoliopsida</taxon>
        <taxon>eudicotyledons</taxon>
        <taxon>Gunneridae</taxon>
        <taxon>Pentapetalae</taxon>
        <taxon>asterids</taxon>
        <taxon>campanulids</taxon>
        <taxon>Asterales</taxon>
        <taxon>Asteraceae</taxon>
        <taxon>Asteroideae</taxon>
        <taxon>Anthemideae</taxon>
        <taxon>Artemisiinae</taxon>
        <taxon>Artemisia</taxon>
    </lineage>
</organism>
<evidence type="ECO:0000256" key="4">
    <source>
        <dbReference type="ARBA" id="ARBA00022737"/>
    </source>
</evidence>
<evidence type="ECO:0000256" key="3">
    <source>
        <dbReference type="ARBA" id="ARBA00022574"/>
    </source>
</evidence>
<protein>
    <submittedName>
        <fullName evidence="6">WD40 repeat-containing protein</fullName>
    </submittedName>
</protein>
<evidence type="ECO:0000256" key="5">
    <source>
        <dbReference type="SAM" id="Phobius"/>
    </source>
</evidence>
<feature type="transmembrane region" description="Helical" evidence="5">
    <location>
        <begin position="15"/>
        <end position="37"/>
    </location>
</feature>
<dbReference type="PANTHER" id="PTHR15598:SF5">
    <property type="entry name" value="ENHANCER OF MRNA-DECAPPING PROTEIN 4"/>
    <property type="match status" value="1"/>
</dbReference>
<proteinExistence type="predicted"/>
<comment type="caution">
    <text evidence="6">The sequence shown here is derived from an EMBL/GenBank/DDBJ whole genome shotgun (WGS) entry which is preliminary data.</text>
</comment>
<evidence type="ECO:0000313" key="7">
    <source>
        <dbReference type="Proteomes" id="UP000245207"/>
    </source>
</evidence>
<dbReference type="InterPro" id="IPR045152">
    <property type="entry name" value="EDC4-like"/>
</dbReference>
<dbReference type="GO" id="GO:0031087">
    <property type="term" value="P:deadenylation-independent decapping of nuclear-transcribed mRNA"/>
    <property type="evidence" value="ECO:0007669"/>
    <property type="project" value="InterPro"/>
</dbReference>
<name>A0A2U1LZP1_ARTAN</name>
<keyword evidence="7" id="KW-1185">Reference proteome</keyword>
<dbReference type="STRING" id="35608.A0A2U1LZP1"/>
<keyword evidence="3" id="KW-0853">WD repeat</keyword>
<evidence type="ECO:0000313" key="6">
    <source>
        <dbReference type="EMBL" id="PWA54482.1"/>
    </source>
</evidence>
<sequence>MAILPQNFGCLATRLLPIILKICLFVNFISGCSIVSVRRSGRLSNRHRPKVDNEKYETIDLTIDADNEDEQAETDVVGKVYYESEGSYEFRLIVCISWLWHNPLNSLWPIPLKPLKQLYDFMNRLWPKTLNSLWHKPLKPLYAFMNRFWLKQLKPLYGYFKVDEDAADKDGQSTDDDFVSQEKTKIPKVIVKLRRLWGFCNATHGDIPGWQGDRCGLRRECKEQKLQLVVLRKKYATKILLSEINQKKADFEVEAEAYRMLPLEERQRLCRDHTAISDFSYGHMLLSVDAINSVSSMTRTLSNEVADGQWKLVTIAVAGTNSKTGDLLMSHFSNGWIDDFCEMIEAPVDPTKELYMLVYQHKYEAFTYALQRRDVRIVSWLCSQMENKGNLGLTTSNTPAVTRSL</sequence>
<accession>A0A2U1LZP1</accession>
<evidence type="ECO:0000256" key="2">
    <source>
        <dbReference type="ARBA" id="ARBA00022490"/>
    </source>
</evidence>
<keyword evidence="5" id="KW-1133">Transmembrane helix</keyword>
<dbReference type="EMBL" id="PKPP01007059">
    <property type="protein sequence ID" value="PWA54482.1"/>
    <property type="molecule type" value="Genomic_DNA"/>
</dbReference>
<dbReference type="GO" id="GO:0000932">
    <property type="term" value="C:P-body"/>
    <property type="evidence" value="ECO:0007669"/>
    <property type="project" value="TreeGrafter"/>
</dbReference>
<gene>
    <name evidence="6" type="ORF">CTI12_AA435270</name>
</gene>
<evidence type="ECO:0000256" key="1">
    <source>
        <dbReference type="ARBA" id="ARBA00004496"/>
    </source>
</evidence>